<sequence length="167" mass="18541">MLNLYQQHNAAVTPTSVPASQPRMARAEQQVVRASGTTHDERQRRAVNSMADILINPARISLPADMQSAVFSELICRALNPTATPPNAHIQELAQKYIQAVQSNDFRALPQENQVHVQDEQMAWLNESLVASAGTAPAQPAVRRKADEDDDPQKEVKVKVQEQREGR</sequence>
<proteinExistence type="predicted"/>
<keyword evidence="2" id="KW-1185">Reference proteome</keyword>
<evidence type="ECO:0000313" key="1">
    <source>
        <dbReference type="EMBL" id="KAF2633459.1"/>
    </source>
</evidence>
<gene>
    <name evidence="1" type="ORF">BU25DRAFT_5853</name>
</gene>
<accession>A0ACB6SJ70</accession>
<dbReference type="Proteomes" id="UP000799754">
    <property type="component" value="Unassembled WGS sequence"/>
</dbReference>
<protein>
    <submittedName>
        <fullName evidence="1">Uncharacterized protein</fullName>
    </submittedName>
</protein>
<dbReference type="EMBL" id="MU006701">
    <property type="protein sequence ID" value="KAF2633459.1"/>
    <property type="molecule type" value="Genomic_DNA"/>
</dbReference>
<reference evidence="1" key="1">
    <citation type="journal article" date="2020" name="Stud. Mycol.">
        <title>101 Dothideomycetes genomes: a test case for predicting lifestyles and emergence of pathogens.</title>
        <authorList>
            <person name="Haridas S."/>
            <person name="Albert R."/>
            <person name="Binder M."/>
            <person name="Bloem J."/>
            <person name="Labutti K."/>
            <person name="Salamov A."/>
            <person name="Andreopoulos B."/>
            <person name="Baker S."/>
            <person name="Barry K."/>
            <person name="Bills G."/>
            <person name="Bluhm B."/>
            <person name="Cannon C."/>
            <person name="Castanera R."/>
            <person name="Culley D."/>
            <person name="Daum C."/>
            <person name="Ezra D."/>
            <person name="Gonzalez J."/>
            <person name="Henrissat B."/>
            <person name="Kuo A."/>
            <person name="Liang C."/>
            <person name="Lipzen A."/>
            <person name="Lutzoni F."/>
            <person name="Magnuson J."/>
            <person name="Mondo S."/>
            <person name="Nolan M."/>
            <person name="Ohm R."/>
            <person name="Pangilinan J."/>
            <person name="Park H.-J."/>
            <person name="Ramirez L."/>
            <person name="Alfaro M."/>
            <person name="Sun H."/>
            <person name="Tritt A."/>
            <person name="Yoshinaga Y."/>
            <person name="Zwiers L.-H."/>
            <person name="Turgeon B."/>
            <person name="Goodwin S."/>
            <person name="Spatafora J."/>
            <person name="Crous P."/>
            <person name="Grigoriev I."/>
        </authorList>
    </citation>
    <scope>NUCLEOTIDE SEQUENCE</scope>
    <source>
        <strain evidence="1">CBS 525.71</strain>
    </source>
</reference>
<organism evidence="1 2">
    <name type="scientific">Macroventuria anomochaeta</name>
    <dbReference type="NCBI Taxonomy" id="301207"/>
    <lineage>
        <taxon>Eukaryota</taxon>
        <taxon>Fungi</taxon>
        <taxon>Dikarya</taxon>
        <taxon>Ascomycota</taxon>
        <taxon>Pezizomycotina</taxon>
        <taxon>Dothideomycetes</taxon>
        <taxon>Pleosporomycetidae</taxon>
        <taxon>Pleosporales</taxon>
        <taxon>Pleosporineae</taxon>
        <taxon>Didymellaceae</taxon>
        <taxon>Macroventuria</taxon>
    </lineage>
</organism>
<evidence type="ECO:0000313" key="2">
    <source>
        <dbReference type="Proteomes" id="UP000799754"/>
    </source>
</evidence>
<name>A0ACB6SJ70_9PLEO</name>
<comment type="caution">
    <text evidence="1">The sequence shown here is derived from an EMBL/GenBank/DDBJ whole genome shotgun (WGS) entry which is preliminary data.</text>
</comment>